<dbReference type="RefSeq" id="XP_028268117.1">
    <property type="nucleotide sequence ID" value="XM_028412316.1"/>
</dbReference>
<sequence>MSTADRLLDEIFSWIEQRESCAAKLRKLARELEELREKCNATECVGSSVAVAGAACLIGAGVLTLCTGGAAAPFLGVLGAAYTGVGATISVAAKITEHFISSDTMKDAQKVETKSDSIAKEIQRLFRKLKAEKKEVNHSADPDELDKHVMTEVMKAMARRMGLKDEINISYFIDDPYLNLGGGRGLGGLNPMFTAQMVALAGILSCFAFQLSGKKYKLLFAEGAEQLIKLISSNAFKTFLKGGAMVIGGAIGMGFALSEAIDNWKDLIKKNHVTEASQSLRDTADAIKKMTQTLREQLDSIKEALRELAEVKSIAENPQRSFSDQRELIKFVIKNCEDEVVRQWLRENSESKAFFNLIDIFNLVQKHIDEEDEEDHTNTVDITFVAHGAIENPMIPARCLLPLSSLKDVVLYSPWNCVLTADAAYGIATGKIMPWHRVFVCKARNSCRIPDEQHRPRNVPDGWNAMKKAEYQMIPNIVVAPLRIPKDGAWNRFEVLAGEHGQPGRNRIVIPFILPEGIKIVIPFFVVTLALSVVLIFSRFRATLHLAACLGKYNRNGRLDEASLNMQYSYAVDNTAMTCSYAMLRTPDGMLSGRLYRAFKDMFDRNTFQF</sequence>
<keyword evidence="2" id="KW-0472">Membrane</keyword>
<name>A0A6P7IV65_9TELE</name>
<dbReference type="GeneID" id="114440048"/>
<dbReference type="OrthoDB" id="5985551at2759"/>
<evidence type="ECO:0000256" key="1">
    <source>
        <dbReference type="SAM" id="Coils"/>
    </source>
</evidence>
<keyword evidence="1" id="KW-0175">Coiled coil</keyword>
<feature type="transmembrane region" description="Helical" evidence="2">
    <location>
        <begin position="520"/>
        <end position="537"/>
    </location>
</feature>
<feature type="coiled-coil region" evidence="1">
    <location>
        <begin position="18"/>
        <end position="45"/>
    </location>
</feature>
<evidence type="ECO:0000313" key="3">
    <source>
        <dbReference type="Proteomes" id="UP000515145"/>
    </source>
</evidence>
<feature type="coiled-coil region" evidence="1">
    <location>
        <begin position="287"/>
        <end position="314"/>
    </location>
</feature>
<protein>
    <submittedName>
        <fullName evidence="4">Uncharacterized protein LOC114440048</fullName>
    </submittedName>
</protein>
<accession>A0A6P7IV65</accession>
<evidence type="ECO:0000256" key="2">
    <source>
        <dbReference type="SAM" id="Phobius"/>
    </source>
</evidence>
<keyword evidence="2" id="KW-0812">Transmembrane</keyword>
<dbReference type="InParanoid" id="A0A6P7IV65"/>
<dbReference type="Proteomes" id="UP000515145">
    <property type="component" value="Chromosome 8"/>
</dbReference>
<proteinExistence type="predicted"/>
<reference evidence="4" key="1">
    <citation type="submission" date="2025-08" db="UniProtKB">
        <authorList>
            <consortium name="RefSeq"/>
        </authorList>
    </citation>
    <scope>IDENTIFICATION</scope>
</reference>
<dbReference type="AlphaFoldDB" id="A0A6P7IV65"/>
<evidence type="ECO:0000313" key="4">
    <source>
        <dbReference type="RefSeq" id="XP_028268117.1"/>
    </source>
</evidence>
<organism evidence="3 4">
    <name type="scientific">Parambassis ranga</name>
    <name type="common">Indian glassy fish</name>
    <dbReference type="NCBI Taxonomy" id="210632"/>
    <lineage>
        <taxon>Eukaryota</taxon>
        <taxon>Metazoa</taxon>
        <taxon>Chordata</taxon>
        <taxon>Craniata</taxon>
        <taxon>Vertebrata</taxon>
        <taxon>Euteleostomi</taxon>
        <taxon>Actinopterygii</taxon>
        <taxon>Neopterygii</taxon>
        <taxon>Teleostei</taxon>
        <taxon>Neoteleostei</taxon>
        <taxon>Acanthomorphata</taxon>
        <taxon>Ovalentaria</taxon>
        <taxon>Ambassidae</taxon>
        <taxon>Parambassis</taxon>
    </lineage>
</organism>
<keyword evidence="3" id="KW-1185">Reference proteome</keyword>
<gene>
    <name evidence="4" type="primary">LOC114440048</name>
</gene>
<keyword evidence="2" id="KW-1133">Transmembrane helix</keyword>